<dbReference type="PRINTS" id="PR00344">
    <property type="entry name" value="BCTRLSENSOR"/>
</dbReference>
<evidence type="ECO:0000313" key="19">
    <source>
        <dbReference type="Proteomes" id="UP000664399"/>
    </source>
</evidence>
<dbReference type="EC" id="2.7.13.3" evidence="3"/>
<keyword evidence="7" id="KW-0808">Transferase</keyword>
<evidence type="ECO:0000256" key="4">
    <source>
        <dbReference type="ARBA" id="ARBA00022475"/>
    </source>
</evidence>
<dbReference type="Gene3D" id="3.30.565.10">
    <property type="entry name" value="Histidine kinase-like ATPase, C-terminal domain"/>
    <property type="match status" value="1"/>
</dbReference>
<dbReference type="InterPro" id="IPR036890">
    <property type="entry name" value="HATPase_C_sf"/>
</dbReference>
<evidence type="ECO:0000256" key="7">
    <source>
        <dbReference type="ARBA" id="ARBA00022679"/>
    </source>
</evidence>
<dbReference type="PROSITE" id="PS50885">
    <property type="entry name" value="HAMP"/>
    <property type="match status" value="1"/>
</dbReference>
<keyword evidence="9" id="KW-0547">Nucleotide-binding</keyword>
<keyword evidence="14 15" id="KW-0472">Membrane</keyword>
<dbReference type="Proteomes" id="UP000664399">
    <property type="component" value="Unassembled WGS sequence"/>
</dbReference>
<dbReference type="CDD" id="cd00075">
    <property type="entry name" value="HATPase"/>
    <property type="match status" value="1"/>
</dbReference>
<comment type="caution">
    <text evidence="18">The sequence shown here is derived from an EMBL/GenBank/DDBJ whole genome shotgun (WGS) entry which is preliminary data.</text>
</comment>
<evidence type="ECO:0000313" key="18">
    <source>
        <dbReference type="EMBL" id="MBO1327643.1"/>
    </source>
</evidence>
<evidence type="ECO:0000256" key="15">
    <source>
        <dbReference type="SAM" id="Phobius"/>
    </source>
</evidence>
<gene>
    <name evidence="18" type="ORF">J2D75_04025</name>
</gene>
<dbReference type="SMART" id="SM00387">
    <property type="entry name" value="HATPase_c"/>
    <property type="match status" value="1"/>
</dbReference>
<dbReference type="InterPro" id="IPR003661">
    <property type="entry name" value="HisK_dim/P_dom"/>
</dbReference>
<dbReference type="EMBL" id="JAFVMG010000002">
    <property type="protein sequence ID" value="MBO1327643.1"/>
    <property type="molecule type" value="Genomic_DNA"/>
</dbReference>
<keyword evidence="11" id="KW-0067">ATP-binding</keyword>
<keyword evidence="13" id="KW-0902">Two-component regulatory system</keyword>
<dbReference type="InterPro" id="IPR003660">
    <property type="entry name" value="HAMP_dom"/>
</dbReference>
<dbReference type="InterPro" id="IPR005467">
    <property type="entry name" value="His_kinase_dom"/>
</dbReference>
<evidence type="ECO:0000256" key="14">
    <source>
        <dbReference type="ARBA" id="ARBA00023136"/>
    </source>
</evidence>
<organism evidence="18 19">
    <name type="scientific">Acetobacter suratthaniensis</name>
    <dbReference type="NCBI Taxonomy" id="1502841"/>
    <lineage>
        <taxon>Bacteria</taxon>
        <taxon>Pseudomonadati</taxon>
        <taxon>Pseudomonadota</taxon>
        <taxon>Alphaproteobacteria</taxon>
        <taxon>Acetobacterales</taxon>
        <taxon>Acetobacteraceae</taxon>
        <taxon>Acetobacter</taxon>
    </lineage>
</organism>
<evidence type="ECO:0000256" key="1">
    <source>
        <dbReference type="ARBA" id="ARBA00000085"/>
    </source>
</evidence>
<comment type="catalytic activity">
    <reaction evidence="1">
        <text>ATP + protein L-histidine = ADP + protein N-phospho-L-histidine.</text>
        <dbReference type="EC" id="2.7.13.3"/>
    </reaction>
</comment>
<dbReference type="SMART" id="SM00304">
    <property type="entry name" value="HAMP"/>
    <property type="match status" value="1"/>
</dbReference>
<dbReference type="Pfam" id="PF02518">
    <property type="entry name" value="HATPase_c"/>
    <property type="match status" value="1"/>
</dbReference>
<dbReference type="PROSITE" id="PS50109">
    <property type="entry name" value="HIS_KIN"/>
    <property type="match status" value="1"/>
</dbReference>
<dbReference type="GO" id="GO:0016301">
    <property type="term" value="F:kinase activity"/>
    <property type="evidence" value="ECO:0007669"/>
    <property type="project" value="UniProtKB-KW"/>
</dbReference>
<dbReference type="PANTHER" id="PTHR44936">
    <property type="entry name" value="SENSOR PROTEIN CREC"/>
    <property type="match status" value="1"/>
</dbReference>
<evidence type="ECO:0000256" key="13">
    <source>
        <dbReference type="ARBA" id="ARBA00023012"/>
    </source>
</evidence>
<evidence type="ECO:0000256" key="11">
    <source>
        <dbReference type="ARBA" id="ARBA00022840"/>
    </source>
</evidence>
<keyword evidence="8 15" id="KW-0812">Transmembrane</keyword>
<evidence type="ECO:0000256" key="10">
    <source>
        <dbReference type="ARBA" id="ARBA00022777"/>
    </source>
</evidence>
<feature type="domain" description="HAMP" evidence="17">
    <location>
        <begin position="200"/>
        <end position="252"/>
    </location>
</feature>
<evidence type="ECO:0000256" key="6">
    <source>
        <dbReference type="ARBA" id="ARBA00022553"/>
    </source>
</evidence>
<evidence type="ECO:0000256" key="3">
    <source>
        <dbReference type="ARBA" id="ARBA00012438"/>
    </source>
</evidence>
<evidence type="ECO:0000259" key="17">
    <source>
        <dbReference type="PROSITE" id="PS50885"/>
    </source>
</evidence>
<evidence type="ECO:0000256" key="12">
    <source>
        <dbReference type="ARBA" id="ARBA00022989"/>
    </source>
</evidence>
<evidence type="ECO:0000259" key="16">
    <source>
        <dbReference type="PROSITE" id="PS50109"/>
    </source>
</evidence>
<evidence type="ECO:0000256" key="8">
    <source>
        <dbReference type="ARBA" id="ARBA00022692"/>
    </source>
</evidence>
<evidence type="ECO:0000256" key="9">
    <source>
        <dbReference type="ARBA" id="ARBA00022741"/>
    </source>
</evidence>
<dbReference type="InterPro" id="IPR003594">
    <property type="entry name" value="HATPase_dom"/>
</dbReference>
<dbReference type="InterPro" id="IPR036097">
    <property type="entry name" value="HisK_dim/P_sf"/>
</dbReference>
<keyword evidence="6" id="KW-0597">Phosphoprotein</keyword>
<comment type="subcellular location">
    <subcellularLocation>
        <location evidence="2">Cell inner membrane</location>
        <topology evidence="2">Multi-pass membrane protein</topology>
    </subcellularLocation>
</comment>
<dbReference type="Pfam" id="PF00512">
    <property type="entry name" value="HisKA"/>
    <property type="match status" value="1"/>
</dbReference>
<evidence type="ECO:0000256" key="5">
    <source>
        <dbReference type="ARBA" id="ARBA00022519"/>
    </source>
</evidence>
<name>A0ABS3LL14_9PROT</name>
<evidence type="ECO:0000256" key="2">
    <source>
        <dbReference type="ARBA" id="ARBA00004429"/>
    </source>
</evidence>
<keyword evidence="4" id="KW-1003">Cell membrane</keyword>
<accession>A0ABS3LL14</accession>
<sequence length="460" mass="51822">MGRGARLWQFMVEQGGRRMERILRRFLPRSFLGRSLLIVLFPLLATQGIALELFYGNFLKVVSRRLTDSVASEVVLSLNALERLKSPADKAWFVSQAWSHLHLREQWRPGMKLDHFGSTHVLGPMDDDLVRDLASSISYPFYISWNRDPRKVSIFIQLPDGVLMVDAPRKRLDMGQIWLFVAWTVGSTLLLFMLASLFMSRQVRAIRMLGHAAEQFGLGRDVGMIRPTGAQEVRRVAVAFNRMQARIHRFVAQRTRVLAGVSHDLRTPLTRLRLSLVMLPQTGVVRAEDLRQDIDDMVGDVVEMENLIGTYLAFVRGEGMEKVEDVALRPFLKEIVAAAARAGGREVRLEVSPELVVPMRPDAMRRTLTNLIDNARRHGACVSLTVRVTPERVVFLVDDNGPGIEPDRRERVLTAFESGQINGTGLGLTISRDIVRAHGGELTLEDSPQGGLRVRITLPR</sequence>
<dbReference type="SMART" id="SM00388">
    <property type="entry name" value="HisKA"/>
    <property type="match status" value="1"/>
</dbReference>
<dbReference type="InterPro" id="IPR004358">
    <property type="entry name" value="Sig_transdc_His_kin-like_C"/>
</dbReference>
<protein>
    <recommendedName>
        <fullName evidence="3">histidine kinase</fullName>
        <ecNumber evidence="3">2.7.13.3</ecNumber>
    </recommendedName>
</protein>
<keyword evidence="12 15" id="KW-1133">Transmembrane helix</keyword>
<feature type="transmembrane region" description="Helical" evidence="15">
    <location>
        <begin position="177"/>
        <end position="199"/>
    </location>
</feature>
<dbReference type="InterPro" id="IPR050980">
    <property type="entry name" value="2C_sensor_his_kinase"/>
</dbReference>
<keyword evidence="10 18" id="KW-0418">Kinase</keyword>
<dbReference type="CDD" id="cd00082">
    <property type="entry name" value="HisKA"/>
    <property type="match status" value="1"/>
</dbReference>
<proteinExistence type="predicted"/>
<dbReference type="SUPFAM" id="SSF55874">
    <property type="entry name" value="ATPase domain of HSP90 chaperone/DNA topoisomerase II/histidine kinase"/>
    <property type="match status" value="1"/>
</dbReference>
<feature type="domain" description="Histidine kinase" evidence="16">
    <location>
        <begin position="260"/>
        <end position="460"/>
    </location>
</feature>
<dbReference type="Gene3D" id="1.10.287.130">
    <property type="match status" value="1"/>
</dbReference>
<keyword evidence="5" id="KW-0997">Cell inner membrane</keyword>
<dbReference type="PANTHER" id="PTHR44936:SF5">
    <property type="entry name" value="SENSOR HISTIDINE KINASE ENVZ"/>
    <property type="match status" value="1"/>
</dbReference>
<dbReference type="SUPFAM" id="SSF47384">
    <property type="entry name" value="Homodimeric domain of signal transducing histidine kinase"/>
    <property type="match status" value="1"/>
</dbReference>
<keyword evidence="19" id="KW-1185">Reference proteome</keyword>
<reference evidence="18 19" key="1">
    <citation type="submission" date="2021-03" db="EMBL/GenBank/DDBJ databases">
        <title>The complete genome sequence of Acetobacter suratthaniensis TBRC 1719.</title>
        <authorList>
            <person name="Charoenyingcharoen P."/>
            <person name="Yukphan P."/>
        </authorList>
    </citation>
    <scope>NUCLEOTIDE SEQUENCE [LARGE SCALE GENOMIC DNA]</scope>
    <source>
        <strain evidence="18 19">TBRC 1719</strain>
    </source>
</reference>